<reference evidence="9 10" key="1">
    <citation type="submission" date="2019-01" db="EMBL/GenBank/DDBJ databases">
        <title>Filimonas sp. strain TTM-71.</title>
        <authorList>
            <person name="Chen W.-M."/>
        </authorList>
    </citation>
    <scope>NUCLEOTIDE SEQUENCE [LARGE SCALE GENOMIC DNA]</scope>
    <source>
        <strain evidence="9 10">TTM-71</strain>
    </source>
</reference>
<feature type="transmembrane region" description="Helical" evidence="7">
    <location>
        <begin position="53"/>
        <end position="72"/>
    </location>
</feature>
<dbReference type="InterPro" id="IPR007353">
    <property type="entry name" value="DUF421"/>
</dbReference>
<accession>A0A4Q1DAM0</accession>
<keyword evidence="4 7" id="KW-0812">Transmembrane</keyword>
<dbReference type="Gene3D" id="3.30.240.20">
    <property type="entry name" value="bsu07140 like domains"/>
    <property type="match status" value="1"/>
</dbReference>
<evidence type="ECO:0000256" key="1">
    <source>
        <dbReference type="ARBA" id="ARBA00004651"/>
    </source>
</evidence>
<dbReference type="RefSeq" id="WP_129002200.1">
    <property type="nucleotide sequence ID" value="NZ_SDHZ01000001.1"/>
</dbReference>
<evidence type="ECO:0000313" key="9">
    <source>
        <dbReference type="EMBL" id="RXK86451.1"/>
    </source>
</evidence>
<keyword evidence="6 7" id="KW-0472">Membrane</keyword>
<gene>
    <name evidence="9" type="ORF">ESB13_06490</name>
</gene>
<dbReference type="Pfam" id="PF04239">
    <property type="entry name" value="DUF421"/>
    <property type="match status" value="1"/>
</dbReference>
<dbReference type="OrthoDB" id="6538282at2"/>
<comment type="similarity">
    <text evidence="2">Belongs to the UPF0702 family.</text>
</comment>
<evidence type="ECO:0000256" key="2">
    <source>
        <dbReference type="ARBA" id="ARBA00006448"/>
    </source>
</evidence>
<feature type="domain" description="YetF C-terminal" evidence="8">
    <location>
        <begin position="102"/>
        <end position="171"/>
    </location>
</feature>
<comment type="caution">
    <text evidence="9">The sequence shown here is derived from an EMBL/GenBank/DDBJ whole genome shotgun (WGS) entry which is preliminary data.</text>
</comment>
<dbReference type="InterPro" id="IPR023090">
    <property type="entry name" value="UPF0702_alpha/beta_dom_sf"/>
</dbReference>
<dbReference type="EMBL" id="SDHZ01000001">
    <property type="protein sequence ID" value="RXK86451.1"/>
    <property type="molecule type" value="Genomic_DNA"/>
</dbReference>
<feature type="transmembrane region" description="Helical" evidence="7">
    <location>
        <begin position="78"/>
        <end position="96"/>
    </location>
</feature>
<name>A0A4Q1DAM0_9BACT</name>
<evidence type="ECO:0000313" key="10">
    <source>
        <dbReference type="Proteomes" id="UP000290545"/>
    </source>
</evidence>
<dbReference type="PANTHER" id="PTHR34582:SF6">
    <property type="entry name" value="UPF0702 TRANSMEMBRANE PROTEIN YCAP"/>
    <property type="match status" value="1"/>
</dbReference>
<protein>
    <submittedName>
        <fullName evidence="9">DUF421 domain-containing protein</fullName>
    </submittedName>
</protein>
<organism evidence="9 10">
    <name type="scientific">Filimonas effusa</name>
    <dbReference type="NCBI Taxonomy" id="2508721"/>
    <lineage>
        <taxon>Bacteria</taxon>
        <taxon>Pseudomonadati</taxon>
        <taxon>Bacteroidota</taxon>
        <taxon>Chitinophagia</taxon>
        <taxon>Chitinophagales</taxon>
        <taxon>Chitinophagaceae</taxon>
        <taxon>Filimonas</taxon>
    </lineage>
</organism>
<dbReference type="GO" id="GO:0005886">
    <property type="term" value="C:plasma membrane"/>
    <property type="evidence" value="ECO:0007669"/>
    <property type="project" value="UniProtKB-SubCell"/>
</dbReference>
<dbReference type="PANTHER" id="PTHR34582">
    <property type="entry name" value="UPF0702 TRANSMEMBRANE PROTEIN YCAP"/>
    <property type="match status" value="1"/>
</dbReference>
<evidence type="ECO:0000256" key="7">
    <source>
        <dbReference type="SAM" id="Phobius"/>
    </source>
</evidence>
<evidence type="ECO:0000256" key="5">
    <source>
        <dbReference type="ARBA" id="ARBA00022989"/>
    </source>
</evidence>
<evidence type="ECO:0000256" key="3">
    <source>
        <dbReference type="ARBA" id="ARBA00022475"/>
    </source>
</evidence>
<keyword evidence="3" id="KW-1003">Cell membrane</keyword>
<feature type="transmembrane region" description="Helical" evidence="7">
    <location>
        <begin position="23"/>
        <end position="41"/>
    </location>
</feature>
<keyword evidence="10" id="KW-1185">Reference proteome</keyword>
<evidence type="ECO:0000256" key="6">
    <source>
        <dbReference type="ARBA" id="ARBA00023136"/>
    </source>
</evidence>
<dbReference type="AlphaFoldDB" id="A0A4Q1DAM0"/>
<keyword evidence="5 7" id="KW-1133">Transmembrane helix</keyword>
<proteinExistence type="inferred from homology"/>
<sequence>MKEYEIKLGDWQRILFGEVPPEFYLEAALRIIFMYILVVFSMRKMGKRLSSHLSRNEMVATIALAAAAGIPVHTPERGLLPAVIVAFIVIIGQYLVSQRAMRSNTFERHALGQIATLVHGGYMHLGEMVKSRLSKDRVFSELRGRGYIHLGQVERLYFEANGRFSMLEATDPRPGLCVLPEFDKDFIQEQIIRRDIQVCTTCGKIKETGPYCVNCGKEEFDYAVEDSPTR</sequence>
<evidence type="ECO:0000256" key="4">
    <source>
        <dbReference type="ARBA" id="ARBA00022692"/>
    </source>
</evidence>
<comment type="subcellular location">
    <subcellularLocation>
        <location evidence="1">Cell membrane</location>
        <topology evidence="1">Multi-pass membrane protein</topology>
    </subcellularLocation>
</comment>
<evidence type="ECO:0000259" key="8">
    <source>
        <dbReference type="Pfam" id="PF04239"/>
    </source>
</evidence>
<dbReference type="Proteomes" id="UP000290545">
    <property type="component" value="Unassembled WGS sequence"/>
</dbReference>